<dbReference type="EMBL" id="BARS01048888">
    <property type="protein sequence ID" value="GAG28490.1"/>
    <property type="molecule type" value="Genomic_DNA"/>
</dbReference>
<dbReference type="InterPro" id="IPR020471">
    <property type="entry name" value="AKR"/>
</dbReference>
<dbReference type="SUPFAM" id="SSF51430">
    <property type="entry name" value="NAD(P)-linked oxidoreductase"/>
    <property type="match status" value="1"/>
</dbReference>
<organism evidence="3">
    <name type="scientific">marine sediment metagenome</name>
    <dbReference type="NCBI Taxonomy" id="412755"/>
    <lineage>
        <taxon>unclassified sequences</taxon>
        <taxon>metagenomes</taxon>
        <taxon>ecological metagenomes</taxon>
    </lineage>
</organism>
<protein>
    <recommendedName>
        <fullName evidence="2">NADP-dependent oxidoreductase domain-containing protein</fullName>
    </recommendedName>
</protein>
<evidence type="ECO:0000313" key="3">
    <source>
        <dbReference type="EMBL" id="GAG28490.1"/>
    </source>
</evidence>
<dbReference type="GO" id="GO:0005829">
    <property type="term" value="C:cytosol"/>
    <property type="evidence" value="ECO:0007669"/>
    <property type="project" value="TreeGrafter"/>
</dbReference>
<dbReference type="AlphaFoldDB" id="X0WD04"/>
<dbReference type="PANTHER" id="PTHR43364:SF4">
    <property type="entry name" value="NAD(P)-LINKED OXIDOREDUCTASE SUPERFAMILY PROTEIN"/>
    <property type="match status" value="1"/>
</dbReference>
<dbReference type="InterPro" id="IPR036812">
    <property type="entry name" value="NAD(P)_OxRdtase_dom_sf"/>
</dbReference>
<dbReference type="InterPro" id="IPR023210">
    <property type="entry name" value="NADP_OxRdtase_dom"/>
</dbReference>
<reference evidence="3" key="1">
    <citation type="journal article" date="2014" name="Front. Microbiol.">
        <title>High frequency of phylogenetically diverse reductive dehalogenase-homologous genes in deep subseafloor sedimentary metagenomes.</title>
        <authorList>
            <person name="Kawai M."/>
            <person name="Futagami T."/>
            <person name="Toyoda A."/>
            <person name="Takaki Y."/>
            <person name="Nishi S."/>
            <person name="Hori S."/>
            <person name="Arai W."/>
            <person name="Tsubouchi T."/>
            <person name="Morono Y."/>
            <person name="Uchiyama I."/>
            <person name="Ito T."/>
            <person name="Fujiyama A."/>
            <person name="Inagaki F."/>
            <person name="Takami H."/>
        </authorList>
    </citation>
    <scope>NUCLEOTIDE SEQUENCE</scope>
    <source>
        <strain evidence="3">Expedition CK06-06</strain>
    </source>
</reference>
<name>X0WD04_9ZZZZ</name>
<proteinExistence type="predicted"/>
<dbReference type="InterPro" id="IPR050523">
    <property type="entry name" value="AKR_Detox_Biosynth"/>
</dbReference>
<dbReference type="PRINTS" id="PR00069">
    <property type="entry name" value="ALDKETRDTASE"/>
</dbReference>
<feature type="domain" description="NADP-dependent oxidoreductase" evidence="2">
    <location>
        <begin position="16"/>
        <end position="165"/>
    </location>
</feature>
<sequence length="172" mass="19586">MEYRKLGGSKLTVSIISYGAWAIGGPPFWKSKDKNVSINAIKKAFDSGINLFDTAPVYGLGYSEELIGKVLKDYRKDIFIATKCGLRWDSNNKIYHNLKRKSILEEIELSLKRLQTDYIDLYQVHWPDPDTPIEETMVTLKEIQDAGKINYIGVSNFSVEQIKESLNYASIV</sequence>
<evidence type="ECO:0000259" key="2">
    <source>
        <dbReference type="Pfam" id="PF00248"/>
    </source>
</evidence>
<comment type="caution">
    <text evidence="3">The sequence shown here is derived from an EMBL/GenBank/DDBJ whole genome shotgun (WGS) entry which is preliminary data.</text>
</comment>
<keyword evidence="1" id="KW-0560">Oxidoreductase</keyword>
<dbReference type="Gene3D" id="3.20.20.100">
    <property type="entry name" value="NADP-dependent oxidoreductase domain"/>
    <property type="match status" value="1"/>
</dbReference>
<dbReference type="GO" id="GO:0016491">
    <property type="term" value="F:oxidoreductase activity"/>
    <property type="evidence" value="ECO:0007669"/>
    <property type="project" value="UniProtKB-KW"/>
</dbReference>
<dbReference type="PANTHER" id="PTHR43364">
    <property type="entry name" value="NADH-SPECIFIC METHYLGLYOXAL REDUCTASE-RELATED"/>
    <property type="match status" value="1"/>
</dbReference>
<dbReference type="Pfam" id="PF00248">
    <property type="entry name" value="Aldo_ket_red"/>
    <property type="match status" value="1"/>
</dbReference>
<feature type="non-terminal residue" evidence="3">
    <location>
        <position position="172"/>
    </location>
</feature>
<evidence type="ECO:0000256" key="1">
    <source>
        <dbReference type="ARBA" id="ARBA00023002"/>
    </source>
</evidence>
<accession>X0WD04</accession>
<gene>
    <name evidence="3" type="ORF">S01H1_73188</name>
</gene>